<organism evidence="1 2">
    <name type="scientific">Hydnomerulius pinastri MD-312</name>
    <dbReference type="NCBI Taxonomy" id="994086"/>
    <lineage>
        <taxon>Eukaryota</taxon>
        <taxon>Fungi</taxon>
        <taxon>Dikarya</taxon>
        <taxon>Basidiomycota</taxon>
        <taxon>Agaricomycotina</taxon>
        <taxon>Agaricomycetes</taxon>
        <taxon>Agaricomycetidae</taxon>
        <taxon>Boletales</taxon>
        <taxon>Boletales incertae sedis</taxon>
        <taxon>Leucogyrophana</taxon>
    </lineage>
</organism>
<dbReference type="AlphaFoldDB" id="A0A0C9W3U1"/>
<dbReference type="Proteomes" id="UP000053820">
    <property type="component" value="Unassembled WGS sequence"/>
</dbReference>
<dbReference type="EMBL" id="KN839867">
    <property type="protein sequence ID" value="KIJ60963.1"/>
    <property type="molecule type" value="Genomic_DNA"/>
</dbReference>
<reference evidence="1 2" key="1">
    <citation type="submission" date="2014-04" db="EMBL/GenBank/DDBJ databases">
        <title>Evolutionary Origins and Diversification of the Mycorrhizal Mutualists.</title>
        <authorList>
            <consortium name="DOE Joint Genome Institute"/>
            <consortium name="Mycorrhizal Genomics Consortium"/>
            <person name="Kohler A."/>
            <person name="Kuo A."/>
            <person name="Nagy L.G."/>
            <person name="Floudas D."/>
            <person name="Copeland A."/>
            <person name="Barry K.W."/>
            <person name="Cichocki N."/>
            <person name="Veneault-Fourrey C."/>
            <person name="LaButti K."/>
            <person name="Lindquist E.A."/>
            <person name="Lipzen A."/>
            <person name="Lundell T."/>
            <person name="Morin E."/>
            <person name="Murat C."/>
            <person name="Riley R."/>
            <person name="Ohm R."/>
            <person name="Sun H."/>
            <person name="Tunlid A."/>
            <person name="Henrissat B."/>
            <person name="Grigoriev I.V."/>
            <person name="Hibbett D.S."/>
            <person name="Martin F."/>
        </authorList>
    </citation>
    <scope>NUCLEOTIDE SEQUENCE [LARGE SCALE GENOMIC DNA]</scope>
    <source>
        <strain evidence="1 2">MD-312</strain>
    </source>
</reference>
<evidence type="ECO:0000313" key="1">
    <source>
        <dbReference type="EMBL" id="KIJ60963.1"/>
    </source>
</evidence>
<sequence length="119" mass="12731">MASSPAGSGSVAILHKKLVVGKTTPQKASKMKSLAEEQEFRVVRKRSRTEEDDDKGAEWLPKLGHWDQSGGEAVRTLGEILVGLVAELQDPRVELRQFSADTSVVLDVLGCTAGRGAGC</sequence>
<evidence type="ECO:0000313" key="2">
    <source>
        <dbReference type="Proteomes" id="UP000053820"/>
    </source>
</evidence>
<gene>
    <name evidence="1" type="ORF">HYDPIDRAFT_169976</name>
</gene>
<dbReference type="HOGENOM" id="CLU_2061797_0_0_1"/>
<accession>A0A0C9W3U1</accession>
<name>A0A0C9W3U1_9AGAM</name>
<protein>
    <submittedName>
        <fullName evidence="1">Unplaced genomic scaffold scaffold_33, whole genome shotgun sequence</fullName>
    </submittedName>
</protein>
<keyword evidence="2" id="KW-1185">Reference proteome</keyword>
<proteinExistence type="predicted"/>